<protein>
    <submittedName>
        <fullName evidence="5">DNA-binding MarR family transcriptional regulator</fullName>
    </submittedName>
</protein>
<evidence type="ECO:0000256" key="3">
    <source>
        <dbReference type="ARBA" id="ARBA00023163"/>
    </source>
</evidence>
<evidence type="ECO:0000256" key="1">
    <source>
        <dbReference type="ARBA" id="ARBA00023015"/>
    </source>
</evidence>
<dbReference type="PRINTS" id="PR00598">
    <property type="entry name" value="HTHMARR"/>
</dbReference>
<dbReference type="Pfam" id="PF01047">
    <property type="entry name" value="MarR"/>
    <property type="match status" value="1"/>
</dbReference>
<sequence length="150" mass="16487">MIEPESIGFLIAETARLQRSEFEKRIAGAGFELTPGEARALLVIGNRSGCRQNEIAEKMGVEPMTMSGYIDKLESLELVARLPDPTDRRARNVVMTPKAEPMLAEIRQLAKMLLSDMVSEMAEGEREALHSALKIVKAALVSMSASRDAE</sequence>
<dbReference type="RefSeq" id="WP_354556142.1">
    <property type="nucleotide sequence ID" value="NZ_JBEPMB010000002.1"/>
</dbReference>
<gene>
    <name evidence="5" type="ORF">ABID16_001945</name>
</gene>
<name>A0ABV2IZU5_9HYPH</name>
<dbReference type="PROSITE" id="PS01117">
    <property type="entry name" value="HTH_MARR_1"/>
    <property type="match status" value="1"/>
</dbReference>
<dbReference type="InterPro" id="IPR000835">
    <property type="entry name" value="HTH_MarR-typ"/>
</dbReference>
<evidence type="ECO:0000313" key="5">
    <source>
        <dbReference type="EMBL" id="MET3613616.1"/>
    </source>
</evidence>
<organism evidence="5 6">
    <name type="scientific">Rhizobium aquaticum</name>
    <dbReference type="NCBI Taxonomy" id="1549636"/>
    <lineage>
        <taxon>Bacteria</taxon>
        <taxon>Pseudomonadati</taxon>
        <taxon>Pseudomonadota</taxon>
        <taxon>Alphaproteobacteria</taxon>
        <taxon>Hyphomicrobiales</taxon>
        <taxon>Rhizobiaceae</taxon>
        <taxon>Rhizobium/Agrobacterium group</taxon>
        <taxon>Rhizobium</taxon>
    </lineage>
</organism>
<evidence type="ECO:0000256" key="2">
    <source>
        <dbReference type="ARBA" id="ARBA00023125"/>
    </source>
</evidence>
<keyword evidence="6" id="KW-1185">Reference proteome</keyword>
<dbReference type="PANTHER" id="PTHR42756:SF1">
    <property type="entry name" value="TRANSCRIPTIONAL REPRESSOR OF EMRAB OPERON"/>
    <property type="match status" value="1"/>
</dbReference>
<dbReference type="PANTHER" id="PTHR42756">
    <property type="entry name" value="TRANSCRIPTIONAL REGULATOR, MARR"/>
    <property type="match status" value="1"/>
</dbReference>
<dbReference type="InterPro" id="IPR036388">
    <property type="entry name" value="WH-like_DNA-bd_sf"/>
</dbReference>
<proteinExistence type="predicted"/>
<accession>A0ABV2IZU5</accession>
<dbReference type="InterPro" id="IPR023187">
    <property type="entry name" value="Tscrpt_reg_MarR-type_CS"/>
</dbReference>
<comment type="caution">
    <text evidence="5">The sequence shown here is derived from an EMBL/GenBank/DDBJ whole genome shotgun (WGS) entry which is preliminary data.</text>
</comment>
<evidence type="ECO:0000313" key="6">
    <source>
        <dbReference type="Proteomes" id="UP001549047"/>
    </source>
</evidence>
<dbReference type="GO" id="GO:0003677">
    <property type="term" value="F:DNA binding"/>
    <property type="evidence" value="ECO:0007669"/>
    <property type="project" value="UniProtKB-KW"/>
</dbReference>
<dbReference type="SUPFAM" id="SSF46785">
    <property type="entry name" value="Winged helix' DNA-binding domain"/>
    <property type="match status" value="1"/>
</dbReference>
<dbReference type="Gene3D" id="1.10.10.10">
    <property type="entry name" value="Winged helix-like DNA-binding domain superfamily/Winged helix DNA-binding domain"/>
    <property type="match status" value="1"/>
</dbReference>
<dbReference type="PROSITE" id="PS50995">
    <property type="entry name" value="HTH_MARR_2"/>
    <property type="match status" value="1"/>
</dbReference>
<keyword evidence="2 5" id="KW-0238">DNA-binding</keyword>
<feature type="domain" description="HTH marR-type" evidence="4">
    <location>
        <begin position="4"/>
        <end position="138"/>
    </location>
</feature>
<keyword evidence="3" id="KW-0804">Transcription</keyword>
<keyword evidence="1" id="KW-0805">Transcription regulation</keyword>
<dbReference type="InterPro" id="IPR036390">
    <property type="entry name" value="WH_DNA-bd_sf"/>
</dbReference>
<dbReference type="Proteomes" id="UP001549047">
    <property type="component" value="Unassembled WGS sequence"/>
</dbReference>
<dbReference type="EMBL" id="JBEPMB010000002">
    <property type="protein sequence ID" value="MET3613616.1"/>
    <property type="molecule type" value="Genomic_DNA"/>
</dbReference>
<dbReference type="SMART" id="SM00347">
    <property type="entry name" value="HTH_MARR"/>
    <property type="match status" value="1"/>
</dbReference>
<reference evidence="5 6" key="1">
    <citation type="submission" date="2024-06" db="EMBL/GenBank/DDBJ databases">
        <title>Genomic Encyclopedia of Type Strains, Phase IV (KMG-IV): sequencing the most valuable type-strain genomes for metagenomic binning, comparative biology and taxonomic classification.</title>
        <authorList>
            <person name="Goeker M."/>
        </authorList>
    </citation>
    <scope>NUCLEOTIDE SEQUENCE [LARGE SCALE GENOMIC DNA]</scope>
    <source>
        <strain evidence="5 6">DSM 29780</strain>
    </source>
</reference>
<evidence type="ECO:0000259" key="4">
    <source>
        <dbReference type="PROSITE" id="PS50995"/>
    </source>
</evidence>